<keyword evidence="6" id="KW-1185">Reference proteome</keyword>
<dbReference type="PANTHER" id="PTHR43918">
    <property type="entry name" value="ACETYLCHOLINESTERASE"/>
    <property type="match status" value="1"/>
</dbReference>
<dbReference type="InterPro" id="IPR029058">
    <property type="entry name" value="AB_hydrolase_fold"/>
</dbReference>
<evidence type="ECO:0000313" key="5">
    <source>
        <dbReference type="EMBL" id="KAK9416415.1"/>
    </source>
</evidence>
<dbReference type="PROSITE" id="PS00122">
    <property type="entry name" value="CARBOXYLESTERASE_B_1"/>
    <property type="match status" value="1"/>
</dbReference>
<dbReference type="Pfam" id="PF00135">
    <property type="entry name" value="COesterase"/>
    <property type="match status" value="1"/>
</dbReference>
<evidence type="ECO:0000256" key="2">
    <source>
        <dbReference type="ARBA" id="ARBA00022801"/>
    </source>
</evidence>
<comment type="caution">
    <text evidence="5">The sequence shown here is derived from an EMBL/GenBank/DDBJ whole genome shotgun (WGS) entry which is preliminary data.</text>
</comment>
<comment type="similarity">
    <text evidence="1 3">Belongs to the type-B carboxylesterase/lipase family.</text>
</comment>
<keyword evidence="3" id="KW-0732">Signal</keyword>
<keyword evidence="2 3" id="KW-0378">Hydrolase</keyword>
<dbReference type="EC" id="3.1.1.-" evidence="3"/>
<dbReference type="SUPFAM" id="SSF53474">
    <property type="entry name" value="alpha/beta-Hydrolases"/>
    <property type="match status" value="1"/>
</dbReference>
<evidence type="ECO:0000256" key="3">
    <source>
        <dbReference type="RuleBase" id="RU361235"/>
    </source>
</evidence>
<gene>
    <name evidence="5" type="ORF">SUNI508_01832</name>
</gene>
<feature type="domain" description="Carboxylesterase type B" evidence="4">
    <location>
        <begin position="33"/>
        <end position="332"/>
    </location>
</feature>
<feature type="chain" id="PRO_5044956152" description="Carboxylic ester hydrolase" evidence="3">
    <location>
        <begin position="17"/>
        <end position="511"/>
    </location>
</feature>
<dbReference type="PANTHER" id="PTHR43918:SF4">
    <property type="entry name" value="CARBOXYLIC ESTER HYDROLASE"/>
    <property type="match status" value="1"/>
</dbReference>
<dbReference type="InterPro" id="IPR002018">
    <property type="entry name" value="CarbesteraseB"/>
</dbReference>
<proteinExistence type="inferred from homology"/>
<dbReference type="GO" id="GO:0016787">
    <property type="term" value="F:hydrolase activity"/>
    <property type="evidence" value="ECO:0007669"/>
    <property type="project" value="UniProtKB-KW"/>
</dbReference>
<dbReference type="InterPro" id="IPR050654">
    <property type="entry name" value="AChE-related_enzymes"/>
</dbReference>
<reference evidence="5 6" key="1">
    <citation type="journal article" date="2024" name="J. Plant Pathol.">
        <title>Sequence and assembly of the genome of Seiridium unicorne, isolate CBS 538.82, causal agent of cypress canker disease.</title>
        <authorList>
            <person name="Scali E."/>
            <person name="Rocca G.D."/>
            <person name="Danti R."/>
            <person name="Garbelotto M."/>
            <person name="Barberini S."/>
            <person name="Baroncelli R."/>
            <person name="Emiliani G."/>
        </authorList>
    </citation>
    <scope>NUCLEOTIDE SEQUENCE [LARGE SCALE GENOMIC DNA]</scope>
    <source>
        <strain evidence="5 6">BM-138-508</strain>
    </source>
</reference>
<organism evidence="5 6">
    <name type="scientific">Seiridium unicorne</name>
    <dbReference type="NCBI Taxonomy" id="138068"/>
    <lineage>
        <taxon>Eukaryota</taxon>
        <taxon>Fungi</taxon>
        <taxon>Dikarya</taxon>
        <taxon>Ascomycota</taxon>
        <taxon>Pezizomycotina</taxon>
        <taxon>Sordariomycetes</taxon>
        <taxon>Xylariomycetidae</taxon>
        <taxon>Amphisphaeriales</taxon>
        <taxon>Sporocadaceae</taxon>
        <taxon>Seiridium</taxon>
    </lineage>
</organism>
<dbReference type="Proteomes" id="UP001408356">
    <property type="component" value="Unassembled WGS sequence"/>
</dbReference>
<evidence type="ECO:0000256" key="1">
    <source>
        <dbReference type="ARBA" id="ARBA00005964"/>
    </source>
</evidence>
<dbReference type="InterPro" id="IPR019826">
    <property type="entry name" value="Carboxylesterase_B_AS"/>
</dbReference>
<name>A0ABR2UPV7_9PEZI</name>
<feature type="signal peptide" evidence="3">
    <location>
        <begin position="1"/>
        <end position="16"/>
    </location>
</feature>
<evidence type="ECO:0000313" key="6">
    <source>
        <dbReference type="Proteomes" id="UP001408356"/>
    </source>
</evidence>
<dbReference type="EMBL" id="JARVKF010000407">
    <property type="protein sequence ID" value="KAK9416415.1"/>
    <property type="molecule type" value="Genomic_DNA"/>
</dbReference>
<dbReference type="Gene3D" id="3.40.50.1820">
    <property type="entry name" value="alpha/beta hydrolase"/>
    <property type="match status" value="2"/>
</dbReference>
<protein>
    <recommendedName>
        <fullName evidence="3">Carboxylic ester hydrolase</fullName>
        <ecNumber evidence="3">3.1.1.-</ecNumber>
    </recommendedName>
</protein>
<sequence>MLNSRLLLLVAHLVSCSQVSLRTTRQGNWTVGQTVTTSSGPVQGHIADNSTNVSEYLGIPFAQPPVGELRFQPPVAFHGSETINGTNFGYICMQVDMFGNIPHVQKRVLGKREGTLTPDALAIIQQYFAGVPPISEDCLTLNIWTKPQVGENKKAVLIWIYGGGYSSGNSAVSFYNGKHIAEEQDIVVVSLNYRVNIFGFPGSETYPAYNLGLLDQRLGIEWVRDNIASFGGDPERITIVGQSAGGGSVGYHSYAFSDDPIASGYILESAVSLGASSPTRALASWENVTAVVGCDTADGPDKCMQLNATAEALLAASGQYGFGPVVDDVVVFADYTTRKPNVGGMLVGNNDFEPGLNRPLSPPRPDEYWQQAELAFTCPAAERAAYYALNGNPTWRYRWFGDWPNLRLAINPSSGAWHGSEIMPLFNTIPQTVHVNTPEETSIAAYLRGAWAAFAKNPASGLGDYGDGWPQWSTNGDSLIRLAYNNITGTNMITGSYYDDGCPSYPVVGEA</sequence>
<accession>A0ABR2UPV7</accession>
<evidence type="ECO:0000259" key="4">
    <source>
        <dbReference type="Pfam" id="PF00135"/>
    </source>
</evidence>